<reference evidence="1 2" key="1">
    <citation type="submission" date="2020-03" db="EMBL/GenBank/DDBJ databases">
        <authorList>
            <person name="Wang L."/>
            <person name="He N."/>
            <person name="Li Y."/>
            <person name="Fang Y."/>
            <person name="Zhang F."/>
        </authorList>
    </citation>
    <scope>NUCLEOTIDE SEQUENCE [LARGE SCALE GENOMIC DNA]</scope>
    <source>
        <strain evidence="2">hsmgli-8</strain>
    </source>
</reference>
<dbReference type="RefSeq" id="WP_168084894.1">
    <property type="nucleotide sequence ID" value="NZ_JAAVJI010000009.1"/>
</dbReference>
<evidence type="ECO:0000313" key="1">
    <source>
        <dbReference type="EMBL" id="NJP02313.1"/>
    </source>
</evidence>
<accession>A0ABX0YJX4</accession>
<gene>
    <name evidence="1" type="ORF">HBH25_15800</name>
</gene>
<evidence type="ECO:0000313" key="2">
    <source>
        <dbReference type="Proteomes" id="UP000746535"/>
    </source>
</evidence>
<proteinExistence type="predicted"/>
<sequence length="105" mass="12475">MEFINRKIATSREKEMKRQELSDLLKEILVDLRGLEAIRGGCSLYSIISSYEDTLVCLAHKRLKNNHIKHAPREYLEVYNDYKNPLLERMDLAQRKVKEFIELDH</sequence>
<keyword evidence="2" id="KW-1185">Reference proteome</keyword>
<dbReference type="Proteomes" id="UP000746535">
    <property type="component" value="Unassembled WGS sequence"/>
</dbReference>
<protein>
    <submittedName>
        <fullName evidence="1">Uncharacterized protein</fullName>
    </submittedName>
</protein>
<organism evidence="1 2">
    <name type="scientific">Pseudomonas quercus</name>
    <dbReference type="NCBI Taxonomy" id="2722792"/>
    <lineage>
        <taxon>Bacteria</taxon>
        <taxon>Pseudomonadati</taxon>
        <taxon>Pseudomonadota</taxon>
        <taxon>Gammaproteobacteria</taxon>
        <taxon>Pseudomonadales</taxon>
        <taxon>Pseudomonadaceae</taxon>
        <taxon>Pseudomonas</taxon>
    </lineage>
</organism>
<dbReference type="EMBL" id="JAAVJI010000009">
    <property type="protein sequence ID" value="NJP02313.1"/>
    <property type="molecule type" value="Genomic_DNA"/>
</dbReference>
<name>A0ABX0YJX4_9PSED</name>
<comment type="caution">
    <text evidence="1">The sequence shown here is derived from an EMBL/GenBank/DDBJ whole genome shotgun (WGS) entry which is preliminary data.</text>
</comment>